<proteinExistence type="predicted"/>
<dbReference type="RefSeq" id="XP_075092322.1">
    <property type="nucleotide sequence ID" value="XM_075236221.1"/>
</dbReference>
<sequence>MYMEIPQGLKVEITQLVCRLRKSLYGLKQASRQWYDKLIESSYSRGFRYSTNDYSLFYKKQGSSTKLRVEEGTLLSDRSYYRKLVGKLNFLTNTRLDIAYSIQHLSQFMQAPREPHMKAAIRVLRYLKNDPTLGIFLSNDPSYKVTAYCDSDWAECSDSRSFVNRDNSKIPPEFYKASEIRVSTINSNFLQEQNICEL</sequence>
<name>A0AC58T4Z9_TOBAC</name>
<reference evidence="1" key="1">
    <citation type="journal article" date="2014" name="Nat. Commun.">
        <title>The tobacco genome sequence and its comparison with those of tomato and potato.</title>
        <authorList>
            <person name="Sierro N."/>
            <person name="Battey J.N."/>
            <person name="Ouadi S."/>
            <person name="Bakaher N."/>
            <person name="Bovet L."/>
            <person name="Willig A."/>
            <person name="Goepfert S."/>
            <person name="Peitsch M.C."/>
            <person name="Ivanov N.V."/>
        </authorList>
    </citation>
    <scope>NUCLEOTIDE SEQUENCE [LARGE SCALE GENOMIC DNA]</scope>
</reference>
<accession>A0AC58T4Z9</accession>
<protein>
    <submittedName>
        <fullName evidence="2">Mitochondrial protein AtMg00240</fullName>
    </submittedName>
</protein>
<keyword evidence="1" id="KW-1185">Reference proteome</keyword>
<organism evidence="1 2">
    <name type="scientific">Nicotiana tabacum</name>
    <name type="common">Common tobacco</name>
    <dbReference type="NCBI Taxonomy" id="4097"/>
    <lineage>
        <taxon>Eukaryota</taxon>
        <taxon>Viridiplantae</taxon>
        <taxon>Streptophyta</taxon>
        <taxon>Embryophyta</taxon>
        <taxon>Tracheophyta</taxon>
        <taxon>Spermatophyta</taxon>
        <taxon>Magnoliopsida</taxon>
        <taxon>eudicotyledons</taxon>
        <taxon>Gunneridae</taxon>
        <taxon>Pentapetalae</taxon>
        <taxon>asterids</taxon>
        <taxon>lamiids</taxon>
        <taxon>Solanales</taxon>
        <taxon>Solanaceae</taxon>
        <taxon>Nicotianoideae</taxon>
        <taxon>Nicotianeae</taxon>
        <taxon>Nicotiana</taxon>
    </lineage>
</organism>
<evidence type="ECO:0000313" key="1">
    <source>
        <dbReference type="Proteomes" id="UP000790787"/>
    </source>
</evidence>
<reference evidence="2" key="2">
    <citation type="submission" date="2025-08" db="UniProtKB">
        <authorList>
            <consortium name="RefSeq"/>
        </authorList>
    </citation>
    <scope>IDENTIFICATION</scope>
    <source>
        <tissue evidence="2">Leaf</tissue>
    </source>
</reference>
<evidence type="ECO:0000313" key="2">
    <source>
        <dbReference type="RefSeq" id="XP_075092322.1"/>
    </source>
</evidence>
<gene>
    <name evidence="2" type="primary">LOC142172571</name>
</gene>
<dbReference type="Proteomes" id="UP000790787">
    <property type="component" value="Chromosome 18"/>
</dbReference>